<sequence length="247" mass="27933">MTVVEVRDLRKVFGKKEALRGVTFEVKEGEIFGLIGPNGAGKTTTLRIISTLLKPTSGTVKVYGVDVTEKPEEVRKMIAYLPEESDIYLRLTGYENLKFYAMIYFNDPKEVEEAVKRGIEISDLSPEDLKRLTKTYSKGMRRRVALARTLMVRPKLAILDEPTSGLDVYSAIKVRNVIKRFVQETGYSVILSSHNMLEVEYLCDRVAFINKGRIVNIGKPQELKEMYNAKNLEEAFVKAVEVSEVAA</sequence>
<evidence type="ECO:0000256" key="2">
    <source>
        <dbReference type="ARBA" id="ARBA00022840"/>
    </source>
</evidence>
<dbReference type="AlphaFoldDB" id="A0A977KAC7"/>
<protein>
    <submittedName>
        <fullName evidence="4">Multidrug ABC transporter ATP-binding protein</fullName>
    </submittedName>
</protein>
<gene>
    <name evidence="4" type="ORF">IPA_03740</name>
</gene>
<dbReference type="KEGG" id="ipc:IPA_03740"/>
<dbReference type="InterPro" id="IPR003593">
    <property type="entry name" value="AAA+_ATPase"/>
</dbReference>
<dbReference type="InterPro" id="IPR017871">
    <property type="entry name" value="ABC_transporter-like_CS"/>
</dbReference>
<keyword evidence="5" id="KW-1185">Reference proteome</keyword>
<dbReference type="CDD" id="cd03230">
    <property type="entry name" value="ABC_DR_subfamily_A"/>
    <property type="match status" value="1"/>
</dbReference>
<dbReference type="Proteomes" id="UP001063698">
    <property type="component" value="Chromosome"/>
</dbReference>
<reference evidence="4" key="1">
    <citation type="submission" date="2013-11" db="EMBL/GenBank/DDBJ databases">
        <title>Comparative genomics of Ignicoccus.</title>
        <authorList>
            <person name="Podar M."/>
        </authorList>
    </citation>
    <scope>NUCLEOTIDE SEQUENCE</scope>
    <source>
        <strain evidence="4">DSM 13166</strain>
    </source>
</reference>
<dbReference type="Gene3D" id="3.40.50.300">
    <property type="entry name" value="P-loop containing nucleotide triphosphate hydrolases"/>
    <property type="match status" value="1"/>
</dbReference>
<keyword evidence="1" id="KW-0547">Nucleotide-binding</keyword>
<organism evidence="4 5">
    <name type="scientific">Ignicoccus pacificus DSM 13166</name>
    <dbReference type="NCBI Taxonomy" id="940294"/>
    <lineage>
        <taxon>Archaea</taxon>
        <taxon>Thermoproteota</taxon>
        <taxon>Thermoprotei</taxon>
        <taxon>Desulfurococcales</taxon>
        <taxon>Desulfurococcaceae</taxon>
        <taxon>Ignicoccus</taxon>
    </lineage>
</organism>
<dbReference type="InterPro" id="IPR003439">
    <property type="entry name" value="ABC_transporter-like_ATP-bd"/>
</dbReference>
<feature type="domain" description="ABC transporter" evidence="3">
    <location>
        <begin position="4"/>
        <end position="236"/>
    </location>
</feature>
<dbReference type="PANTHER" id="PTHR43613">
    <property type="entry name" value="ABC TRANSPORTER, ATP-BINDING PROTEIN"/>
    <property type="match status" value="1"/>
</dbReference>
<dbReference type="PROSITE" id="PS00211">
    <property type="entry name" value="ABC_TRANSPORTER_1"/>
    <property type="match status" value="1"/>
</dbReference>
<dbReference type="EMBL" id="CP006868">
    <property type="protein sequence ID" value="UXD21388.1"/>
    <property type="molecule type" value="Genomic_DNA"/>
</dbReference>
<name>A0A977KAC7_9CREN</name>
<dbReference type="SUPFAM" id="SSF52540">
    <property type="entry name" value="P-loop containing nucleoside triphosphate hydrolases"/>
    <property type="match status" value="1"/>
</dbReference>
<evidence type="ECO:0000313" key="5">
    <source>
        <dbReference type="Proteomes" id="UP001063698"/>
    </source>
</evidence>
<proteinExistence type="predicted"/>
<accession>A0A977KAC7</accession>
<dbReference type="PROSITE" id="PS50893">
    <property type="entry name" value="ABC_TRANSPORTER_2"/>
    <property type="match status" value="1"/>
</dbReference>
<evidence type="ECO:0000259" key="3">
    <source>
        <dbReference type="PROSITE" id="PS50893"/>
    </source>
</evidence>
<dbReference type="GO" id="GO:0016887">
    <property type="term" value="F:ATP hydrolysis activity"/>
    <property type="evidence" value="ECO:0007669"/>
    <property type="project" value="InterPro"/>
</dbReference>
<dbReference type="PANTHER" id="PTHR43613:SF1">
    <property type="entry name" value="ABC TRANSPORTER, ATP-BINDING PROTEIN"/>
    <property type="match status" value="1"/>
</dbReference>
<evidence type="ECO:0000256" key="1">
    <source>
        <dbReference type="ARBA" id="ARBA00022741"/>
    </source>
</evidence>
<evidence type="ECO:0000313" key="4">
    <source>
        <dbReference type="EMBL" id="UXD21388.1"/>
    </source>
</evidence>
<keyword evidence="2 4" id="KW-0067">ATP-binding</keyword>
<dbReference type="SMART" id="SM00382">
    <property type="entry name" value="AAA"/>
    <property type="match status" value="1"/>
</dbReference>
<dbReference type="InterPro" id="IPR027417">
    <property type="entry name" value="P-loop_NTPase"/>
</dbReference>
<dbReference type="GO" id="GO:0005524">
    <property type="term" value="F:ATP binding"/>
    <property type="evidence" value="ECO:0007669"/>
    <property type="project" value="UniProtKB-KW"/>
</dbReference>
<dbReference type="Pfam" id="PF00005">
    <property type="entry name" value="ABC_tran"/>
    <property type="match status" value="1"/>
</dbReference>